<evidence type="ECO:0000313" key="2">
    <source>
        <dbReference type="EMBL" id="CAL8071136.1"/>
    </source>
</evidence>
<accession>A0ABP1PM87</accession>
<reference evidence="2 3" key="1">
    <citation type="submission" date="2024-08" db="EMBL/GenBank/DDBJ databases">
        <authorList>
            <person name="Cucini C."/>
            <person name="Frati F."/>
        </authorList>
    </citation>
    <scope>NUCLEOTIDE SEQUENCE [LARGE SCALE GENOMIC DNA]</scope>
</reference>
<dbReference type="InterPro" id="IPR001315">
    <property type="entry name" value="CARD"/>
</dbReference>
<evidence type="ECO:0000313" key="3">
    <source>
        <dbReference type="Proteomes" id="UP001642540"/>
    </source>
</evidence>
<keyword evidence="3" id="KW-1185">Reference proteome</keyword>
<dbReference type="SMART" id="SM00114">
    <property type="entry name" value="CARD"/>
    <property type="match status" value="1"/>
</dbReference>
<dbReference type="CDD" id="cd01671">
    <property type="entry name" value="CARD"/>
    <property type="match status" value="1"/>
</dbReference>
<dbReference type="Gene3D" id="1.10.533.10">
    <property type="entry name" value="Death Domain, Fas"/>
    <property type="match status" value="1"/>
</dbReference>
<feature type="domain" description="CARD" evidence="1">
    <location>
        <begin position="1"/>
        <end position="90"/>
    </location>
</feature>
<dbReference type="PROSITE" id="PS50209">
    <property type="entry name" value="CARD"/>
    <property type="match status" value="1"/>
</dbReference>
<organism evidence="2 3">
    <name type="scientific">Orchesella dallaii</name>
    <dbReference type="NCBI Taxonomy" id="48710"/>
    <lineage>
        <taxon>Eukaryota</taxon>
        <taxon>Metazoa</taxon>
        <taxon>Ecdysozoa</taxon>
        <taxon>Arthropoda</taxon>
        <taxon>Hexapoda</taxon>
        <taxon>Collembola</taxon>
        <taxon>Entomobryomorpha</taxon>
        <taxon>Entomobryoidea</taxon>
        <taxon>Orchesellidae</taxon>
        <taxon>Orchesellinae</taxon>
        <taxon>Orchesella</taxon>
    </lineage>
</organism>
<evidence type="ECO:0000259" key="1">
    <source>
        <dbReference type="PROSITE" id="PS50209"/>
    </source>
</evidence>
<sequence>MEAWQKDIINNNITELVENTECNVLLLSRLEQDQILDRGDVQQINACTTGFEKARCFYDKIVKKDKSFETLVKALEKTRQTGASEILKRNNVARPPAYD</sequence>
<proteinExistence type="predicted"/>
<dbReference type="Proteomes" id="UP001642540">
    <property type="component" value="Unassembled WGS sequence"/>
</dbReference>
<protein>
    <recommendedName>
        <fullName evidence="1">CARD domain-containing protein</fullName>
    </recommendedName>
</protein>
<dbReference type="Pfam" id="PF00619">
    <property type="entry name" value="CARD"/>
    <property type="match status" value="1"/>
</dbReference>
<dbReference type="EMBL" id="CAXLJM020000004">
    <property type="protein sequence ID" value="CAL8071136.1"/>
    <property type="molecule type" value="Genomic_DNA"/>
</dbReference>
<dbReference type="InterPro" id="IPR011029">
    <property type="entry name" value="DEATH-like_dom_sf"/>
</dbReference>
<dbReference type="SUPFAM" id="SSF47986">
    <property type="entry name" value="DEATH domain"/>
    <property type="match status" value="1"/>
</dbReference>
<comment type="caution">
    <text evidence="2">The sequence shown here is derived from an EMBL/GenBank/DDBJ whole genome shotgun (WGS) entry which is preliminary data.</text>
</comment>
<name>A0ABP1PM87_9HEXA</name>
<gene>
    <name evidence="2" type="ORF">ODALV1_LOCUS1572</name>
</gene>